<dbReference type="Pfam" id="PF01871">
    <property type="entry name" value="AMMECR1"/>
    <property type="match status" value="1"/>
</dbReference>
<dbReference type="PANTHER" id="PTHR13016">
    <property type="entry name" value="AMMECR1 HOMOLOG"/>
    <property type="match status" value="1"/>
</dbReference>
<protein>
    <recommendedName>
        <fullName evidence="1">AMMECR1 domain-containing protein</fullName>
    </recommendedName>
</protein>
<dbReference type="InterPro" id="IPR036071">
    <property type="entry name" value="AMMECR1_dom_sf"/>
</dbReference>
<dbReference type="PANTHER" id="PTHR13016:SF0">
    <property type="entry name" value="AMME SYNDROME CANDIDATE GENE 1 PROTEIN"/>
    <property type="match status" value="1"/>
</dbReference>
<proteinExistence type="predicted"/>
<dbReference type="SUPFAM" id="SSF143447">
    <property type="entry name" value="AMMECR1-like"/>
    <property type="match status" value="1"/>
</dbReference>
<dbReference type="Proteomes" id="UP000186914">
    <property type="component" value="Unassembled WGS sequence"/>
</dbReference>
<dbReference type="InterPro" id="IPR023473">
    <property type="entry name" value="AMMECR1"/>
</dbReference>
<dbReference type="Gene3D" id="3.30.700.20">
    <property type="entry name" value="Hypothetical protein ph0010, domain 1"/>
    <property type="match status" value="1"/>
</dbReference>
<gene>
    <name evidence="2" type="ORF">SAMN05421858_0057</name>
</gene>
<keyword evidence="3" id="KW-1185">Reference proteome</keyword>
<sequence>MSEAQAVALSYEDGTRAVELAREAVNSYVINGQREQPGSMREAFYARTGVFVRLESTRGRGSLRGCAGAYDTSEQLGHQIVDSAIAAASGDSCGSEIEPAELSNLNISVFIVENTMLTDNPTRDVTLGRHGVAVEGHGKHAWMYPTLPTEHNWSEFEYLDRACRKAGLPHGAWEEDDVFVTLIEGPVFRERKPEGSIERI</sequence>
<dbReference type="AlphaFoldDB" id="A0A1N6UQQ7"/>
<name>A0A1N6UQQ7_9EURY</name>
<dbReference type="InterPro" id="IPR002733">
    <property type="entry name" value="AMMECR1_domain"/>
</dbReference>
<feature type="domain" description="AMMECR1" evidence="1">
    <location>
        <begin position="12"/>
        <end position="199"/>
    </location>
</feature>
<reference evidence="3" key="1">
    <citation type="submission" date="2017-01" db="EMBL/GenBank/DDBJ databases">
        <authorList>
            <person name="Varghese N."/>
            <person name="Submissions S."/>
        </authorList>
    </citation>
    <scope>NUCLEOTIDE SEQUENCE [LARGE SCALE GENOMIC DNA]</scope>
    <source>
        <strain evidence="3">CGMCC 1.7737</strain>
    </source>
</reference>
<organism evidence="2 3">
    <name type="scientific">Haladaptatus litoreus</name>
    <dbReference type="NCBI Taxonomy" id="553468"/>
    <lineage>
        <taxon>Archaea</taxon>
        <taxon>Methanobacteriati</taxon>
        <taxon>Methanobacteriota</taxon>
        <taxon>Stenosarchaea group</taxon>
        <taxon>Halobacteria</taxon>
        <taxon>Halobacteriales</taxon>
        <taxon>Haladaptataceae</taxon>
        <taxon>Haladaptatus</taxon>
    </lineage>
</organism>
<evidence type="ECO:0000313" key="2">
    <source>
        <dbReference type="EMBL" id="SIQ68008.1"/>
    </source>
</evidence>
<dbReference type="RefSeq" id="WP_076426966.1">
    <property type="nucleotide sequence ID" value="NZ_FTNO01000001.1"/>
</dbReference>
<dbReference type="Gene3D" id="3.30.1490.150">
    <property type="entry name" value="Hypothetical protein ph0010, domain 2"/>
    <property type="match status" value="1"/>
</dbReference>
<evidence type="ECO:0000259" key="1">
    <source>
        <dbReference type="PROSITE" id="PS51112"/>
    </source>
</evidence>
<evidence type="ECO:0000313" key="3">
    <source>
        <dbReference type="Proteomes" id="UP000186914"/>
    </source>
</evidence>
<dbReference type="NCBIfam" id="TIGR00296">
    <property type="entry name" value="TIGR00296 family protein"/>
    <property type="match status" value="1"/>
</dbReference>
<dbReference type="PROSITE" id="PS51112">
    <property type="entry name" value="AMMECR1"/>
    <property type="match status" value="1"/>
</dbReference>
<accession>A0A1N6UQQ7</accession>
<dbReference type="InterPro" id="IPR027485">
    <property type="entry name" value="AMMECR1_N"/>
</dbReference>
<dbReference type="OrthoDB" id="25187at2157"/>
<dbReference type="EMBL" id="FTNO01000001">
    <property type="protein sequence ID" value="SIQ68008.1"/>
    <property type="molecule type" value="Genomic_DNA"/>
</dbReference>